<sequence>MISNEFNNTNENTLFNNCSNCDDLSNNMKNFTKSNPTLATGILVGSALITANIISPSIRKITIPTCKFVAKQQLKLLAGVGVLSIATYIASHPNDMGDDIM</sequence>
<keyword evidence="1" id="KW-0472">Membrane</keyword>
<accession>A0ABT7ED04</accession>
<gene>
    <name evidence="2" type="ORF">QOZ84_07295</name>
</gene>
<evidence type="ECO:0000313" key="2">
    <source>
        <dbReference type="EMBL" id="MDK2563350.1"/>
    </source>
</evidence>
<keyword evidence="1" id="KW-0812">Transmembrane</keyword>
<organism evidence="2 3">
    <name type="scientific">Romboutsia sedimentorum</name>
    <dbReference type="NCBI Taxonomy" id="1368474"/>
    <lineage>
        <taxon>Bacteria</taxon>
        <taxon>Bacillati</taxon>
        <taxon>Bacillota</taxon>
        <taxon>Clostridia</taxon>
        <taxon>Peptostreptococcales</taxon>
        <taxon>Peptostreptococcaceae</taxon>
        <taxon>Romboutsia</taxon>
    </lineage>
</organism>
<reference evidence="2 3" key="1">
    <citation type="submission" date="2023-05" db="EMBL/GenBank/DDBJ databases">
        <title>Rombocin, a short stable natural nisin variant, displays selective antimicrobial activity against Listeria monocytogenes and employs dual mode of action to kill target bacterial strains.</title>
        <authorList>
            <person name="Wambui J."/>
            <person name="Stephan R."/>
            <person name="Kuipers O.P."/>
        </authorList>
    </citation>
    <scope>NUCLEOTIDE SEQUENCE [LARGE SCALE GENOMIC DNA]</scope>
    <source>
        <strain evidence="2 3">RC002</strain>
    </source>
</reference>
<dbReference type="RefSeq" id="WP_284132294.1">
    <property type="nucleotide sequence ID" value="NZ_JASKYM010000002.1"/>
</dbReference>
<dbReference type="EMBL" id="JASKYM010000002">
    <property type="protein sequence ID" value="MDK2563350.1"/>
    <property type="molecule type" value="Genomic_DNA"/>
</dbReference>
<evidence type="ECO:0000256" key="1">
    <source>
        <dbReference type="SAM" id="Phobius"/>
    </source>
</evidence>
<proteinExistence type="predicted"/>
<protein>
    <submittedName>
        <fullName evidence="2">Uncharacterized protein</fullName>
    </submittedName>
</protein>
<feature type="transmembrane region" description="Helical" evidence="1">
    <location>
        <begin position="37"/>
        <end position="54"/>
    </location>
</feature>
<dbReference type="Proteomes" id="UP001301012">
    <property type="component" value="Unassembled WGS sequence"/>
</dbReference>
<keyword evidence="1" id="KW-1133">Transmembrane helix</keyword>
<feature type="transmembrane region" description="Helical" evidence="1">
    <location>
        <begin position="74"/>
        <end position="91"/>
    </location>
</feature>
<comment type="caution">
    <text evidence="2">The sequence shown here is derived from an EMBL/GenBank/DDBJ whole genome shotgun (WGS) entry which is preliminary data.</text>
</comment>
<name>A0ABT7ED04_9FIRM</name>
<keyword evidence="3" id="KW-1185">Reference proteome</keyword>
<evidence type="ECO:0000313" key="3">
    <source>
        <dbReference type="Proteomes" id="UP001301012"/>
    </source>
</evidence>